<name>A0A066XQC6_COLSU</name>
<proteinExistence type="predicted"/>
<gene>
    <name evidence="2" type="ORF">CSUB01_07966</name>
</gene>
<dbReference type="HOGENOM" id="CLU_066469_0_0_1"/>
<organism evidence="2 3">
    <name type="scientific">Colletotrichum sublineola</name>
    <name type="common">Sorghum anthracnose fungus</name>
    <dbReference type="NCBI Taxonomy" id="1173701"/>
    <lineage>
        <taxon>Eukaryota</taxon>
        <taxon>Fungi</taxon>
        <taxon>Dikarya</taxon>
        <taxon>Ascomycota</taxon>
        <taxon>Pezizomycotina</taxon>
        <taxon>Sordariomycetes</taxon>
        <taxon>Hypocreomycetidae</taxon>
        <taxon>Glomerellales</taxon>
        <taxon>Glomerellaceae</taxon>
        <taxon>Colletotrichum</taxon>
        <taxon>Colletotrichum graminicola species complex</taxon>
    </lineage>
</organism>
<dbReference type="AlphaFoldDB" id="A0A066XQC6"/>
<evidence type="ECO:0000313" key="3">
    <source>
        <dbReference type="Proteomes" id="UP000027238"/>
    </source>
</evidence>
<dbReference type="OMA" id="LRKQMSF"/>
<feature type="region of interest" description="Disordered" evidence="1">
    <location>
        <begin position="21"/>
        <end position="40"/>
    </location>
</feature>
<protein>
    <submittedName>
        <fullName evidence="2">Uncharacterized protein</fullName>
    </submittedName>
</protein>
<dbReference type="STRING" id="1173701.A0A066XQC6"/>
<evidence type="ECO:0000313" key="2">
    <source>
        <dbReference type="EMBL" id="KDN69894.1"/>
    </source>
</evidence>
<sequence length="317" mass="35761">MDRYVEAPTFVPSIASTNDTVPTFSKDLSQSQLSSATRRNRSDVLYPEALPSPLRPALRIGCTNPRGSMNASMKQKHVWSVFTSPNSFEHLCAEKAYLTASLKNQDDREVGLMRKLSMLQEMIDGGLPSKERRKSRKKAALMKSRIMEAAAQKKAIILRLGEIYVELQSRETWMQIQSELYERRCSLDPHSAPCATTPSDVTSMIPTPLDATSPVFFPTSYHPLHGTWEAMPSHSEFQMYASLGGLQAEFWPEGSNAFDIRADELGNHGLRFEYEDHVLTPGVDEERNRCPSRNDSLRSLDRRMSLPAFKCLWPGSE</sequence>
<evidence type="ECO:0000256" key="1">
    <source>
        <dbReference type="SAM" id="MobiDB-lite"/>
    </source>
</evidence>
<dbReference type="EMBL" id="JMSE01000440">
    <property type="protein sequence ID" value="KDN69894.1"/>
    <property type="molecule type" value="Genomic_DNA"/>
</dbReference>
<comment type="caution">
    <text evidence="2">The sequence shown here is derived from an EMBL/GenBank/DDBJ whole genome shotgun (WGS) entry which is preliminary data.</text>
</comment>
<reference evidence="3" key="1">
    <citation type="journal article" date="2014" name="Genome Announc.">
        <title>Draft genome sequence of Colletotrichum sublineola, a destructive pathogen of cultivated sorghum.</title>
        <authorList>
            <person name="Baroncelli R."/>
            <person name="Sanz-Martin J.M."/>
            <person name="Rech G.E."/>
            <person name="Sukno S.A."/>
            <person name="Thon M.R."/>
        </authorList>
    </citation>
    <scope>NUCLEOTIDE SEQUENCE [LARGE SCALE GENOMIC DNA]</scope>
    <source>
        <strain evidence="3">TX430BB</strain>
    </source>
</reference>
<keyword evidence="3" id="KW-1185">Reference proteome</keyword>
<accession>A0A066XQC6</accession>
<dbReference type="eggNOG" id="ENOG502RJQS">
    <property type="taxonomic scope" value="Eukaryota"/>
</dbReference>
<feature type="compositionally biased region" description="Polar residues" evidence="1">
    <location>
        <begin position="21"/>
        <end position="37"/>
    </location>
</feature>
<dbReference type="Proteomes" id="UP000027238">
    <property type="component" value="Unassembled WGS sequence"/>
</dbReference>
<dbReference type="OrthoDB" id="5226586at2759"/>